<dbReference type="EMBL" id="GGEC01064298">
    <property type="protein sequence ID" value="MBX44782.1"/>
    <property type="molecule type" value="Transcribed_RNA"/>
</dbReference>
<organism evidence="1">
    <name type="scientific">Rhizophora mucronata</name>
    <name type="common">Asiatic mangrove</name>
    <dbReference type="NCBI Taxonomy" id="61149"/>
    <lineage>
        <taxon>Eukaryota</taxon>
        <taxon>Viridiplantae</taxon>
        <taxon>Streptophyta</taxon>
        <taxon>Embryophyta</taxon>
        <taxon>Tracheophyta</taxon>
        <taxon>Spermatophyta</taxon>
        <taxon>Magnoliopsida</taxon>
        <taxon>eudicotyledons</taxon>
        <taxon>Gunneridae</taxon>
        <taxon>Pentapetalae</taxon>
        <taxon>rosids</taxon>
        <taxon>fabids</taxon>
        <taxon>Malpighiales</taxon>
        <taxon>Rhizophoraceae</taxon>
        <taxon>Rhizophora</taxon>
    </lineage>
</organism>
<name>A0A2P2NQL0_RHIMU</name>
<protein>
    <submittedName>
        <fullName evidence="1">Uncharacterized protein</fullName>
    </submittedName>
</protein>
<proteinExistence type="predicted"/>
<evidence type="ECO:0000313" key="1">
    <source>
        <dbReference type="EMBL" id="MBX44782.1"/>
    </source>
</evidence>
<reference evidence="1" key="1">
    <citation type="submission" date="2018-02" db="EMBL/GenBank/DDBJ databases">
        <title>Rhizophora mucronata_Transcriptome.</title>
        <authorList>
            <person name="Meera S.P."/>
            <person name="Sreeshan A."/>
            <person name="Augustine A."/>
        </authorList>
    </citation>
    <scope>NUCLEOTIDE SEQUENCE</scope>
    <source>
        <tissue evidence="1">Leaf</tissue>
    </source>
</reference>
<accession>A0A2P2NQL0</accession>
<dbReference type="AlphaFoldDB" id="A0A2P2NQL0"/>
<sequence>MNAYIDSLKSLIQIQSFNVILISLYIRHKENQQISISL</sequence>